<reference evidence="4" key="1">
    <citation type="submission" date="2020-08" db="EMBL/GenBank/DDBJ databases">
        <title>Genome public.</title>
        <authorList>
            <person name="Liu C."/>
            <person name="Sun Q."/>
        </authorList>
    </citation>
    <scope>NUCLEOTIDE SEQUENCE</scope>
    <source>
        <strain evidence="4">NSJ-31</strain>
    </source>
</reference>
<evidence type="ECO:0000256" key="1">
    <source>
        <dbReference type="ARBA" id="ARBA00007362"/>
    </source>
</evidence>
<accession>A0A926DYN3</accession>
<evidence type="ECO:0000259" key="3">
    <source>
        <dbReference type="Pfam" id="PF00892"/>
    </source>
</evidence>
<organism evidence="4 5">
    <name type="scientific">Ligaoa zhengdingensis</name>
    <dbReference type="NCBI Taxonomy" id="2763658"/>
    <lineage>
        <taxon>Bacteria</taxon>
        <taxon>Bacillati</taxon>
        <taxon>Bacillota</taxon>
        <taxon>Clostridia</taxon>
        <taxon>Eubacteriales</taxon>
        <taxon>Oscillospiraceae</taxon>
        <taxon>Ligaoa</taxon>
    </lineage>
</organism>
<feature type="transmembrane region" description="Helical" evidence="2">
    <location>
        <begin position="123"/>
        <end position="139"/>
    </location>
</feature>
<dbReference type="RefSeq" id="WP_249282014.1">
    <property type="nucleotide sequence ID" value="NZ_JACRST010000002.1"/>
</dbReference>
<comment type="similarity">
    <text evidence="1">Belongs to the EamA transporter family.</text>
</comment>
<gene>
    <name evidence="4" type="ORF">H8711_02780</name>
</gene>
<dbReference type="InterPro" id="IPR037185">
    <property type="entry name" value="EmrE-like"/>
</dbReference>
<evidence type="ECO:0000313" key="5">
    <source>
        <dbReference type="Proteomes" id="UP000653127"/>
    </source>
</evidence>
<keyword evidence="2" id="KW-1133">Transmembrane helix</keyword>
<dbReference type="Pfam" id="PF00892">
    <property type="entry name" value="EamA"/>
    <property type="match status" value="1"/>
</dbReference>
<protein>
    <submittedName>
        <fullName evidence="4">EamA family transporter</fullName>
    </submittedName>
</protein>
<name>A0A926DYN3_9FIRM</name>
<keyword evidence="2" id="KW-0812">Transmembrane</keyword>
<feature type="transmembrane region" description="Helical" evidence="2">
    <location>
        <begin position="6"/>
        <end position="21"/>
    </location>
</feature>
<proteinExistence type="inferred from homology"/>
<dbReference type="AlphaFoldDB" id="A0A926DYN3"/>
<keyword evidence="5" id="KW-1185">Reference proteome</keyword>
<dbReference type="SUPFAM" id="SSF103481">
    <property type="entry name" value="Multidrug resistance efflux transporter EmrE"/>
    <property type="match status" value="1"/>
</dbReference>
<feature type="transmembrane region" description="Helical" evidence="2">
    <location>
        <begin position="65"/>
        <end position="87"/>
    </location>
</feature>
<feature type="transmembrane region" description="Helical" evidence="2">
    <location>
        <begin position="33"/>
        <end position="53"/>
    </location>
</feature>
<feature type="domain" description="EamA" evidence="3">
    <location>
        <begin position="5"/>
        <end position="140"/>
    </location>
</feature>
<feature type="transmembrane region" description="Helical" evidence="2">
    <location>
        <begin position="99"/>
        <end position="117"/>
    </location>
</feature>
<dbReference type="GO" id="GO:0016020">
    <property type="term" value="C:membrane"/>
    <property type="evidence" value="ECO:0007669"/>
    <property type="project" value="InterPro"/>
</dbReference>
<comment type="caution">
    <text evidence="4">The sequence shown here is derived from an EMBL/GenBank/DDBJ whole genome shotgun (WGS) entry which is preliminary data.</text>
</comment>
<evidence type="ECO:0000313" key="4">
    <source>
        <dbReference type="EMBL" id="MBC8545864.1"/>
    </source>
</evidence>
<sequence>MLSYYLPALLIVCSNVVYNLCTKSVPARANSYFTLFVVYLVGAAVSLGLFFATSPEKNLTAQLHTLNWAPLLLGFSVVGLEAGYILLYRAGWKVSVGSLVCNIALALVLLVIGVLFYREKLSANQLVGMALCLGGLWFINR</sequence>
<keyword evidence="2" id="KW-0472">Membrane</keyword>
<dbReference type="InterPro" id="IPR000620">
    <property type="entry name" value="EamA_dom"/>
</dbReference>
<dbReference type="EMBL" id="JACRST010000002">
    <property type="protein sequence ID" value="MBC8545864.1"/>
    <property type="molecule type" value="Genomic_DNA"/>
</dbReference>
<evidence type="ECO:0000256" key="2">
    <source>
        <dbReference type="SAM" id="Phobius"/>
    </source>
</evidence>
<dbReference type="Proteomes" id="UP000653127">
    <property type="component" value="Unassembled WGS sequence"/>
</dbReference>